<name>A0AAV2EPC3_9ROSI</name>
<sequence length="88" mass="10234">MLTRWLMSESRVCSVSTRKKGCPKARSVIWAGSFYLKSFNLLRFLRLAGSSLPLRSEQFLLWKDSETARLVVKPFRFILPMRILQIGI</sequence>
<gene>
    <name evidence="1" type="ORF">LTRI10_LOCUS28510</name>
</gene>
<reference evidence="1 2" key="1">
    <citation type="submission" date="2024-04" db="EMBL/GenBank/DDBJ databases">
        <authorList>
            <person name="Fracassetti M."/>
        </authorList>
    </citation>
    <scope>NUCLEOTIDE SEQUENCE [LARGE SCALE GENOMIC DNA]</scope>
</reference>
<dbReference type="EMBL" id="OZ034818">
    <property type="protein sequence ID" value="CAL1387532.1"/>
    <property type="molecule type" value="Genomic_DNA"/>
</dbReference>
<organism evidence="1 2">
    <name type="scientific">Linum trigynum</name>
    <dbReference type="NCBI Taxonomy" id="586398"/>
    <lineage>
        <taxon>Eukaryota</taxon>
        <taxon>Viridiplantae</taxon>
        <taxon>Streptophyta</taxon>
        <taxon>Embryophyta</taxon>
        <taxon>Tracheophyta</taxon>
        <taxon>Spermatophyta</taxon>
        <taxon>Magnoliopsida</taxon>
        <taxon>eudicotyledons</taxon>
        <taxon>Gunneridae</taxon>
        <taxon>Pentapetalae</taxon>
        <taxon>rosids</taxon>
        <taxon>fabids</taxon>
        <taxon>Malpighiales</taxon>
        <taxon>Linaceae</taxon>
        <taxon>Linum</taxon>
    </lineage>
</organism>
<dbReference type="AlphaFoldDB" id="A0AAV2EPC3"/>
<protein>
    <submittedName>
        <fullName evidence="1">Uncharacterized protein</fullName>
    </submittedName>
</protein>
<keyword evidence="2" id="KW-1185">Reference proteome</keyword>
<accession>A0AAV2EPC3</accession>
<dbReference type="Proteomes" id="UP001497516">
    <property type="component" value="Chromosome 5"/>
</dbReference>
<proteinExistence type="predicted"/>
<evidence type="ECO:0000313" key="2">
    <source>
        <dbReference type="Proteomes" id="UP001497516"/>
    </source>
</evidence>
<evidence type="ECO:0000313" key="1">
    <source>
        <dbReference type="EMBL" id="CAL1387532.1"/>
    </source>
</evidence>